<comment type="caution">
    <text evidence="2">The sequence shown here is derived from an EMBL/GenBank/DDBJ whole genome shotgun (WGS) entry which is preliminary data.</text>
</comment>
<dbReference type="EMBL" id="LVVM01006411">
    <property type="protein sequence ID" value="OJA08171.1"/>
    <property type="molecule type" value="Genomic_DNA"/>
</dbReference>
<evidence type="ECO:0000313" key="2">
    <source>
        <dbReference type="EMBL" id="OJA08171.1"/>
    </source>
</evidence>
<dbReference type="AlphaFoldDB" id="A0A1J8PK30"/>
<feature type="region of interest" description="Disordered" evidence="1">
    <location>
        <begin position="39"/>
        <end position="66"/>
    </location>
</feature>
<dbReference type="OrthoDB" id="2641813at2759"/>
<name>A0A1J8PK30_9AGAM</name>
<organism evidence="2 3">
    <name type="scientific">Rhizopogon vesiculosus</name>
    <dbReference type="NCBI Taxonomy" id="180088"/>
    <lineage>
        <taxon>Eukaryota</taxon>
        <taxon>Fungi</taxon>
        <taxon>Dikarya</taxon>
        <taxon>Basidiomycota</taxon>
        <taxon>Agaricomycotina</taxon>
        <taxon>Agaricomycetes</taxon>
        <taxon>Agaricomycetidae</taxon>
        <taxon>Boletales</taxon>
        <taxon>Suillineae</taxon>
        <taxon>Rhizopogonaceae</taxon>
        <taxon>Rhizopogon</taxon>
    </lineage>
</organism>
<gene>
    <name evidence="2" type="ORF">AZE42_11395</name>
</gene>
<proteinExistence type="predicted"/>
<evidence type="ECO:0008006" key="4">
    <source>
        <dbReference type="Google" id="ProtNLM"/>
    </source>
</evidence>
<sequence>MPHTSARQQLLEALHSRQLDLQLIRYLELVKVAIEGLDDSDDSSLSGGSDQDDSMSFTSSTSSMSSLSDSVFSGWSSSESEATELLMTSRAFTEFMDTIEALQDEVKKTRVLFACPKASCAPQLHLLEEWALDHPEKFRRKLRVDPPVFTELVNRINNHPVFYNNSNNPQLPVPVQLAIFLNSAGHYGNAATTEDIAEWAGMSIGMVYNCHRHVMIMLLQHHDAVINFDPLYHDDQVEREKAKKWVEERTCPEWRGGFLCVDGTPFNLFQKPGLHGEGFYDRKSNYSLSAQVRHKFL</sequence>
<dbReference type="STRING" id="180088.A0A1J8PK30"/>
<keyword evidence="3" id="KW-1185">Reference proteome</keyword>
<reference evidence="2 3" key="1">
    <citation type="submission" date="2016-03" db="EMBL/GenBank/DDBJ databases">
        <title>Comparative genomics of the ectomycorrhizal sister species Rhizopogon vinicolor and Rhizopogon vesiculosus (Basidiomycota: Boletales) reveals a divergence of the mating type B locus.</title>
        <authorList>
            <person name="Mujic A.B."/>
            <person name="Kuo A."/>
            <person name="Tritt A."/>
            <person name="Lipzen A."/>
            <person name="Chen C."/>
            <person name="Johnson J."/>
            <person name="Sharma A."/>
            <person name="Barry K."/>
            <person name="Grigoriev I.V."/>
            <person name="Spatafora J.W."/>
        </authorList>
    </citation>
    <scope>NUCLEOTIDE SEQUENCE [LARGE SCALE GENOMIC DNA]</scope>
    <source>
        <strain evidence="2 3">AM-OR11-056</strain>
    </source>
</reference>
<protein>
    <recommendedName>
        <fullName evidence="4">DDE Tnp4 domain-containing protein</fullName>
    </recommendedName>
</protein>
<accession>A0A1J8PK30</accession>
<evidence type="ECO:0000256" key="1">
    <source>
        <dbReference type="SAM" id="MobiDB-lite"/>
    </source>
</evidence>
<dbReference type="Proteomes" id="UP000183567">
    <property type="component" value="Unassembled WGS sequence"/>
</dbReference>
<evidence type="ECO:0000313" key="3">
    <source>
        <dbReference type="Proteomes" id="UP000183567"/>
    </source>
</evidence>
<feature type="compositionally biased region" description="Low complexity" evidence="1">
    <location>
        <begin position="43"/>
        <end position="66"/>
    </location>
</feature>